<proteinExistence type="predicted"/>
<evidence type="ECO:0000313" key="11">
    <source>
        <dbReference type="EMBL" id="SEA08760.1"/>
    </source>
</evidence>
<dbReference type="GO" id="GO:0046872">
    <property type="term" value="F:metal ion binding"/>
    <property type="evidence" value="ECO:0007669"/>
    <property type="project" value="UniProtKB-KW"/>
</dbReference>
<evidence type="ECO:0000256" key="10">
    <source>
        <dbReference type="SAM" id="SignalP"/>
    </source>
</evidence>
<keyword evidence="6 8" id="KW-0408">Iron</keyword>
<dbReference type="EMBL" id="FNRM01000001">
    <property type="protein sequence ID" value="SEA08760.1"/>
    <property type="molecule type" value="Genomic_DNA"/>
</dbReference>
<keyword evidence="5 9" id="KW-1133">Transmembrane helix</keyword>
<feature type="binding site" description="covalent" evidence="8">
    <location>
        <position position="53"/>
    </location>
    <ligand>
        <name>heme c</name>
        <dbReference type="ChEBI" id="CHEBI:61717"/>
    </ligand>
</feature>
<protein>
    <submittedName>
        <fullName evidence="11">Ubiquinol-cytochrome c reductase cytochrome c1 subunit</fullName>
    </submittedName>
</protein>
<evidence type="ECO:0000256" key="9">
    <source>
        <dbReference type="SAM" id="Phobius"/>
    </source>
</evidence>
<dbReference type="PRINTS" id="PR00603">
    <property type="entry name" value="CYTOCHROMEC1"/>
</dbReference>
<dbReference type="RefSeq" id="WP_091339220.1">
    <property type="nucleotide sequence ID" value="NZ_FNRM01000001.1"/>
</dbReference>
<dbReference type="PANTHER" id="PTHR10266">
    <property type="entry name" value="CYTOCHROME C1"/>
    <property type="match status" value="1"/>
</dbReference>
<dbReference type="InterPro" id="IPR036909">
    <property type="entry name" value="Cyt_c-like_dom_sf"/>
</dbReference>
<dbReference type="STRING" id="152573.SAMN04488051_101611"/>
<dbReference type="GO" id="GO:0009055">
    <property type="term" value="F:electron transfer activity"/>
    <property type="evidence" value="ECO:0007669"/>
    <property type="project" value="InterPro"/>
</dbReference>
<evidence type="ECO:0000256" key="4">
    <source>
        <dbReference type="ARBA" id="ARBA00022723"/>
    </source>
</evidence>
<dbReference type="PANTHER" id="PTHR10266:SF3">
    <property type="entry name" value="CYTOCHROME C1, HEME PROTEIN, MITOCHONDRIAL"/>
    <property type="match status" value="1"/>
</dbReference>
<accession>A0A1H3YB20</accession>
<keyword evidence="3 9" id="KW-0812">Transmembrane</keyword>
<dbReference type="Gene3D" id="1.20.5.100">
    <property type="entry name" value="Cytochrome c1, transmembrane anchor, C-terminal"/>
    <property type="match status" value="1"/>
</dbReference>
<feature type="binding site" description="covalent" evidence="8">
    <location>
        <position position="54"/>
    </location>
    <ligand>
        <name>heme c</name>
        <dbReference type="ChEBI" id="CHEBI:61717"/>
    </ligand>
</feature>
<evidence type="ECO:0000256" key="1">
    <source>
        <dbReference type="ARBA" id="ARBA00004370"/>
    </source>
</evidence>
<evidence type="ECO:0000256" key="8">
    <source>
        <dbReference type="PIRSR" id="PIRSR602326-1"/>
    </source>
</evidence>
<dbReference type="Gene3D" id="1.10.760.10">
    <property type="entry name" value="Cytochrome c-like domain"/>
    <property type="match status" value="1"/>
</dbReference>
<feature type="chain" id="PRO_5011610282" evidence="10">
    <location>
        <begin position="20"/>
        <end position="245"/>
    </location>
</feature>
<keyword evidence="12" id="KW-1185">Reference proteome</keyword>
<dbReference type="GO" id="GO:0020037">
    <property type="term" value="F:heme binding"/>
    <property type="evidence" value="ECO:0007669"/>
    <property type="project" value="InterPro"/>
</dbReference>
<name>A0A1H3YB20_ALKAM</name>
<evidence type="ECO:0000256" key="2">
    <source>
        <dbReference type="ARBA" id="ARBA00022617"/>
    </source>
</evidence>
<gene>
    <name evidence="11" type="ORF">SAMN04488051_101611</name>
</gene>
<dbReference type="Pfam" id="PF02167">
    <property type="entry name" value="Cytochrom_C1"/>
    <property type="match status" value="1"/>
</dbReference>
<keyword evidence="4 8" id="KW-0479">Metal-binding</keyword>
<comment type="subcellular location">
    <subcellularLocation>
        <location evidence="1">Membrane</location>
    </subcellularLocation>
</comment>
<evidence type="ECO:0000256" key="7">
    <source>
        <dbReference type="ARBA" id="ARBA00023136"/>
    </source>
</evidence>
<keyword evidence="7 9" id="KW-0472">Membrane</keyword>
<sequence length="245" mass="27919">MLKHIISAAALLVSSVALAAGPNIPLEKAPVDIRDTESLQRGFMLYQNYCLACHQMQYQRYARSFRDLNIPEELGMENLMFTGTRVGDHITNTMDPADAAEWFGDAIPDLTNVARVRGPNWIYTYLKSFYKDESRPFGVDNDVFPMVGMPHVLQELQGVPYKAYETRLVDGQETQVYVGIRTDGSGEMSEAEYDRAVADLVNYLVYTGEPYRLESERLGIKVLIFLAIFFVLAYLLKKEYWKDVD</sequence>
<dbReference type="AlphaFoldDB" id="A0A1H3YB20"/>
<evidence type="ECO:0000313" key="12">
    <source>
        <dbReference type="Proteomes" id="UP000198773"/>
    </source>
</evidence>
<evidence type="ECO:0000256" key="6">
    <source>
        <dbReference type="ARBA" id="ARBA00023004"/>
    </source>
</evidence>
<dbReference type="Proteomes" id="UP000198773">
    <property type="component" value="Unassembled WGS sequence"/>
</dbReference>
<evidence type="ECO:0000256" key="5">
    <source>
        <dbReference type="ARBA" id="ARBA00022989"/>
    </source>
</evidence>
<keyword evidence="10" id="KW-0732">Signal</keyword>
<keyword evidence="2 8" id="KW-0349">Heme</keyword>
<feature type="binding site" description="covalent" evidence="8">
    <location>
        <position position="50"/>
    </location>
    <ligand>
        <name>heme c</name>
        <dbReference type="ChEBI" id="CHEBI:61717"/>
    </ligand>
</feature>
<feature type="signal peptide" evidence="10">
    <location>
        <begin position="1"/>
        <end position="19"/>
    </location>
</feature>
<reference evidence="11 12" key="1">
    <citation type="submission" date="2016-10" db="EMBL/GenBank/DDBJ databases">
        <authorList>
            <person name="de Groot N.N."/>
        </authorList>
    </citation>
    <scope>NUCLEOTIDE SEQUENCE [LARGE SCALE GENOMIC DNA]</scope>
    <source>
        <strain evidence="11 12">CGMCC 1.3430</strain>
    </source>
</reference>
<organism evidence="11 12">
    <name type="scientific">Alkalimonas amylolytica</name>
    <dbReference type="NCBI Taxonomy" id="152573"/>
    <lineage>
        <taxon>Bacteria</taxon>
        <taxon>Pseudomonadati</taxon>
        <taxon>Pseudomonadota</taxon>
        <taxon>Gammaproteobacteria</taxon>
        <taxon>Alkalimonas</taxon>
    </lineage>
</organism>
<dbReference type="InterPro" id="IPR002326">
    <property type="entry name" value="Cyt_c1"/>
</dbReference>
<dbReference type="GO" id="GO:0016020">
    <property type="term" value="C:membrane"/>
    <property type="evidence" value="ECO:0007669"/>
    <property type="project" value="UniProtKB-SubCell"/>
</dbReference>
<dbReference type="SUPFAM" id="SSF46626">
    <property type="entry name" value="Cytochrome c"/>
    <property type="match status" value="1"/>
</dbReference>
<feature type="transmembrane region" description="Helical" evidence="9">
    <location>
        <begin position="218"/>
        <end position="236"/>
    </location>
</feature>
<comment type="cofactor">
    <cofactor evidence="8">
        <name>heme c</name>
        <dbReference type="ChEBI" id="CHEBI:61717"/>
    </cofactor>
    <text evidence="8">Binds 1 heme c group covalently per subunit.</text>
</comment>
<evidence type="ECO:0000256" key="3">
    <source>
        <dbReference type="ARBA" id="ARBA00022692"/>
    </source>
</evidence>
<dbReference type="OrthoDB" id="9798864at2"/>